<dbReference type="InterPro" id="IPR052376">
    <property type="entry name" value="Oxidative_Scav/Glycosyltrans"/>
</dbReference>
<evidence type="ECO:0000259" key="2">
    <source>
        <dbReference type="Pfam" id="PF02591"/>
    </source>
</evidence>
<sequence>MKADPAVQRRLLDLVADDAELTRAAHRRRNLPELAEIDEAERDLQAKRDDLVVAQTSAGDLEREVKRLEGEVEQIRAREQRDRERMEAGGSAKQMADLDSELQTLSRRQGVLEDELLDVMEQREALDTNVSKAREAVDAAEERLADAQRRRDEAFTDLDAAESRYREDRDSIVAELPEDLLAVYDRVRAQRGVGAGALQGSRCEACRLELDRAALVEVREAAADDVVRCAECGAILVRTGGSGR</sequence>
<feature type="domain" description="C4-type zinc ribbon" evidence="2">
    <location>
        <begin position="202"/>
        <end position="236"/>
    </location>
</feature>
<evidence type="ECO:0000313" key="4">
    <source>
        <dbReference type="EMBL" id="MBE9374653.1"/>
    </source>
</evidence>
<dbReference type="Gene3D" id="1.10.287.1490">
    <property type="match status" value="1"/>
</dbReference>
<dbReference type="PANTHER" id="PTHR39082:SF1">
    <property type="entry name" value="SCAVENGER RECEPTOR CLASS A MEMBER 3"/>
    <property type="match status" value="1"/>
</dbReference>
<dbReference type="RefSeq" id="WP_193928086.1">
    <property type="nucleotide sequence ID" value="NZ_JADEYC010000014.1"/>
</dbReference>
<dbReference type="InterPro" id="IPR056003">
    <property type="entry name" value="CT398_CC_hairpin"/>
</dbReference>
<evidence type="ECO:0000256" key="1">
    <source>
        <dbReference type="SAM" id="Coils"/>
    </source>
</evidence>
<evidence type="ECO:0000259" key="3">
    <source>
        <dbReference type="Pfam" id="PF24481"/>
    </source>
</evidence>
<dbReference type="InterPro" id="IPR003743">
    <property type="entry name" value="Zf-RING_7"/>
</dbReference>
<keyword evidence="1" id="KW-0175">Coiled coil</keyword>
<dbReference type="Pfam" id="PF02591">
    <property type="entry name" value="Zn_ribbon_9"/>
    <property type="match status" value="1"/>
</dbReference>
<evidence type="ECO:0008006" key="6">
    <source>
        <dbReference type="Google" id="ProtNLM"/>
    </source>
</evidence>
<keyword evidence="5" id="KW-1185">Reference proteome</keyword>
<organism evidence="4 5">
    <name type="scientific">Saccharopolyspora montiporae</name>
    <dbReference type="NCBI Taxonomy" id="2781240"/>
    <lineage>
        <taxon>Bacteria</taxon>
        <taxon>Bacillati</taxon>
        <taxon>Actinomycetota</taxon>
        <taxon>Actinomycetes</taxon>
        <taxon>Pseudonocardiales</taxon>
        <taxon>Pseudonocardiaceae</taxon>
        <taxon>Saccharopolyspora</taxon>
    </lineage>
</organism>
<dbReference type="Proteomes" id="UP000598360">
    <property type="component" value="Unassembled WGS sequence"/>
</dbReference>
<dbReference type="AlphaFoldDB" id="A0A929BAQ2"/>
<reference evidence="4" key="1">
    <citation type="submission" date="2020-10" db="EMBL/GenBank/DDBJ databases">
        <title>Diversity and distribution of actinomycetes associated with coral in the coast of Hainan.</title>
        <authorList>
            <person name="Li F."/>
        </authorList>
    </citation>
    <scope>NUCLEOTIDE SEQUENCE</scope>
    <source>
        <strain evidence="4">HNM0983</strain>
    </source>
</reference>
<gene>
    <name evidence="4" type="ORF">IQ251_09355</name>
</gene>
<feature type="domain" description="CT398-like coiled coil hairpin" evidence="3">
    <location>
        <begin position="16"/>
        <end position="192"/>
    </location>
</feature>
<dbReference type="EMBL" id="JADEYC010000014">
    <property type="protein sequence ID" value="MBE9374653.1"/>
    <property type="molecule type" value="Genomic_DNA"/>
</dbReference>
<feature type="coiled-coil region" evidence="1">
    <location>
        <begin position="37"/>
        <end position="164"/>
    </location>
</feature>
<evidence type="ECO:0000313" key="5">
    <source>
        <dbReference type="Proteomes" id="UP000598360"/>
    </source>
</evidence>
<proteinExistence type="predicted"/>
<protein>
    <recommendedName>
        <fullName evidence="6">C4-type zinc ribbon domain-containing protein</fullName>
    </recommendedName>
</protein>
<dbReference type="Pfam" id="PF24481">
    <property type="entry name" value="CT398_CC"/>
    <property type="match status" value="1"/>
</dbReference>
<comment type="caution">
    <text evidence="4">The sequence shown here is derived from an EMBL/GenBank/DDBJ whole genome shotgun (WGS) entry which is preliminary data.</text>
</comment>
<name>A0A929BAQ2_9PSEU</name>
<dbReference type="PANTHER" id="PTHR39082">
    <property type="entry name" value="PHOSPHOLIPASE C-BETA-2-RELATED"/>
    <property type="match status" value="1"/>
</dbReference>
<accession>A0A929BAQ2</accession>